<accession>A0ABT7NAC2</accession>
<organism evidence="1 2">
    <name type="scientific">Variovorax dokdonensis</name>
    <dbReference type="NCBI Taxonomy" id="344883"/>
    <lineage>
        <taxon>Bacteria</taxon>
        <taxon>Pseudomonadati</taxon>
        <taxon>Pseudomonadota</taxon>
        <taxon>Betaproteobacteria</taxon>
        <taxon>Burkholderiales</taxon>
        <taxon>Comamonadaceae</taxon>
        <taxon>Variovorax</taxon>
    </lineage>
</organism>
<dbReference type="CDD" id="cd14744">
    <property type="entry name" value="PAAR_CT_2"/>
    <property type="match status" value="1"/>
</dbReference>
<proteinExistence type="predicted"/>
<dbReference type="InterPro" id="IPR008727">
    <property type="entry name" value="PAAR_motif"/>
</dbReference>
<sequence length="84" mass="8885">MKDEKGRGVIRKGDKTDHGGVVTTSLPGLDAMGIEVAGEDCIAKCPKCKGEFRLVPAGPRRHMGKLLAYDGDKTECGAKLISSI</sequence>
<evidence type="ECO:0000313" key="2">
    <source>
        <dbReference type="Proteomes" id="UP001174908"/>
    </source>
</evidence>
<comment type="caution">
    <text evidence="1">The sequence shown here is derived from an EMBL/GenBank/DDBJ whole genome shotgun (WGS) entry which is preliminary data.</text>
</comment>
<dbReference type="RefSeq" id="WP_286660007.1">
    <property type="nucleotide sequence ID" value="NZ_JASZYV010000002.1"/>
</dbReference>
<evidence type="ECO:0000313" key="1">
    <source>
        <dbReference type="EMBL" id="MDM0044896.1"/>
    </source>
</evidence>
<keyword evidence="2" id="KW-1185">Reference proteome</keyword>
<protein>
    <submittedName>
        <fullName evidence="1">PAAR domain-containing protein</fullName>
    </submittedName>
</protein>
<dbReference type="EMBL" id="JASZYV010000002">
    <property type="protein sequence ID" value="MDM0044896.1"/>
    <property type="molecule type" value="Genomic_DNA"/>
</dbReference>
<name>A0ABT7NAC2_9BURK</name>
<gene>
    <name evidence="1" type="ORF">QTH91_10405</name>
</gene>
<dbReference type="Proteomes" id="UP001174908">
    <property type="component" value="Unassembled WGS sequence"/>
</dbReference>
<reference evidence="1" key="1">
    <citation type="submission" date="2023-06" db="EMBL/GenBank/DDBJ databases">
        <authorList>
            <person name="Jiang Y."/>
            <person name="Liu Q."/>
        </authorList>
    </citation>
    <scope>NUCLEOTIDE SEQUENCE</scope>
    <source>
        <strain evidence="1">CGMCC 1.12089</strain>
    </source>
</reference>
<dbReference type="Pfam" id="PF05488">
    <property type="entry name" value="PAAR_motif"/>
    <property type="match status" value="1"/>
</dbReference>